<keyword evidence="1" id="KW-0472">Membrane</keyword>
<keyword evidence="1" id="KW-0812">Transmembrane</keyword>
<protein>
    <submittedName>
        <fullName evidence="2">DUF5362 domain-containing protein</fullName>
    </submittedName>
</protein>
<keyword evidence="1" id="KW-1133">Transmembrane helix</keyword>
<proteinExistence type="predicted"/>
<evidence type="ECO:0000256" key="1">
    <source>
        <dbReference type="SAM" id="Phobius"/>
    </source>
</evidence>
<evidence type="ECO:0000313" key="2">
    <source>
        <dbReference type="EMBL" id="MCB8887598.1"/>
    </source>
</evidence>
<dbReference type="EMBL" id="WHVL01000001">
    <property type="protein sequence ID" value="MCB8887598.1"/>
    <property type="molecule type" value="Genomic_DNA"/>
</dbReference>
<organism evidence="2 3">
    <name type="scientific">Vreelandella malpeensis</name>
    <dbReference type="NCBI Taxonomy" id="1172368"/>
    <lineage>
        <taxon>Bacteria</taxon>
        <taxon>Pseudomonadati</taxon>
        <taxon>Pseudomonadota</taxon>
        <taxon>Gammaproteobacteria</taxon>
        <taxon>Oceanospirillales</taxon>
        <taxon>Halomonadaceae</taxon>
        <taxon>Vreelandella</taxon>
    </lineage>
</organism>
<reference evidence="2 3" key="1">
    <citation type="journal article" date="2021" name="Sci. Rep.">
        <title>Genome analysis of a halophilic bacterium Halomonas malpeensis YU-PRIM-29(T) reveals its exopolysaccharide and pigment producing capabilities.</title>
        <authorList>
            <person name="Athmika"/>
            <person name="Ghate S.D."/>
            <person name="Arun A.B."/>
            <person name="Rao S.S."/>
            <person name="Kumar S.T.A."/>
            <person name="Kandiyil M.K."/>
            <person name="Saptami K."/>
            <person name="Rekha P.D."/>
        </authorList>
    </citation>
    <scope>NUCLEOTIDE SEQUENCE [LARGE SCALE GENOMIC DNA]</scope>
    <source>
        <strain evidence="3">prim 29</strain>
    </source>
</reference>
<feature type="transmembrane region" description="Helical" evidence="1">
    <location>
        <begin position="90"/>
        <end position="113"/>
    </location>
</feature>
<gene>
    <name evidence="2" type="ORF">GEV37_00440</name>
</gene>
<dbReference type="InterPro" id="IPR035287">
    <property type="entry name" value="DUF5362"/>
</dbReference>
<accession>A0ABS8DMQ2</accession>
<keyword evidence="3" id="KW-1185">Reference proteome</keyword>
<comment type="caution">
    <text evidence="2">The sequence shown here is derived from an EMBL/GenBank/DDBJ whole genome shotgun (WGS) entry which is preliminary data.</text>
</comment>
<dbReference type="Proteomes" id="UP001319882">
    <property type="component" value="Unassembled WGS sequence"/>
</dbReference>
<name>A0ABS8DMQ2_9GAMM</name>
<feature type="transmembrane region" description="Helical" evidence="1">
    <location>
        <begin position="21"/>
        <end position="46"/>
    </location>
</feature>
<evidence type="ECO:0000313" key="3">
    <source>
        <dbReference type="Proteomes" id="UP001319882"/>
    </source>
</evidence>
<sequence length="120" mass="13230">MDPQEKHELLRSVAEPLYRAKLWMQLIGVMLILTGVLTALTIIGLLVAWVPIWAGVVLMQAAGGFNRAYQSGDERELRFALTKVKTHFTIVGVLLLLYLALFVGMAFLGLLGIGNVTLSY</sequence>
<dbReference type="RefSeq" id="WP_227388201.1">
    <property type="nucleotide sequence ID" value="NZ_JBHSCJ010000003.1"/>
</dbReference>
<feature type="transmembrane region" description="Helical" evidence="1">
    <location>
        <begin position="52"/>
        <end position="69"/>
    </location>
</feature>
<dbReference type="Pfam" id="PF17319">
    <property type="entry name" value="DUF5362"/>
    <property type="match status" value="1"/>
</dbReference>